<gene>
    <name evidence="1" type="ORF">BV25DRAFT_1843584</name>
</gene>
<dbReference type="EMBL" id="MU277397">
    <property type="protein sequence ID" value="KAI0054543.1"/>
    <property type="molecule type" value="Genomic_DNA"/>
</dbReference>
<reference evidence="1" key="2">
    <citation type="journal article" date="2022" name="New Phytol.">
        <title>Evolutionary transition to the ectomycorrhizal habit in the genomes of a hyperdiverse lineage of mushroom-forming fungi.</title>
        <authorList>
            <person name="Looney B."/>
            <person name="Miyauchi S."/>
            <person name="Morin E."/>
            <person name="Drula E."/>
            <person name="Courty P.E."/>
            <person name="Kohler A."/>
            <person name="Kuo A."/>
            <person name="LaButti K."/>
            <person name="Pangilinan J."/>
            <person name="Lipzen A."/>
            <person name="Riley R."/>
            <person name="Andreopoulos W."/>
            <person name="He G."/>
            <person name="Johnson J."/>
            <person name="Nolan M."/>
            <person name="Tritt A."/>
            <person name="Barry K.W."/>
            <person name="Grigoriev I.V."/>
            <person name="Nagy L.G."/>
            <person name="Hibbett D."/>
            <person name="Henrissat B."/>
            <person name="Matheny P.B."/>
            <person name="Labbe J."/>
            <person name="Martin F.M."/>
        </authorList>
    </citation>
    <scope>NUCLEOTIDE SEQUENCE</scope>
    <source>
        <strain evidence="1">HHB10654</strain>
    </source>
</reference>
<organism evidence="1 2">
    <name type="scientific">Artomyces pyxidatus</name>
    <dbReference type="NCBI Taxonomy" id="48021"/>
    <lineage>
        <taxon>Eukaryota</taxon>
        <taxon>Fungi</taxon>
        <taxon>Dikarya</taxon>
        <taxon>Basidiomycota</taxon>
        <taxon>Agaricomycotina</taxon>
        <taxon>Agaricomycetes</taxon>
        <taxon>Russulales</taxon>
        <taxon>Auriscalpiaceae</taxon>
        <taxon>Artomyces</taxon>
    </lineage>
</organism>
<evidence type="ECO:0000313" key="1">
    <source>
        <dbReference type="EMBL" id="KAI0054543.1"/>
    </source>
</evidence>
<dbReference type="Proteomes" id="UP000814140">
    <property type="component" value="Unassembled WGS sequence"/>
</dbReference>
<protein>
    <submittedName>
        <fullName evidence="1">Uncharacterized protein</fullName>
    </submittedName>
</protein>
<name>A0ACB8SE81_9AGAM</name>
<evidence type="ECO:0000313" key="2">
    <source>
        <dbReference type="Proteomes" id="UP000814140"/>
    </source>
</evidence>
<proteinExistence type="predicted"/>
<keyword evidence="2" id="KW-1185">Reference proteome</keyword>
<comment type="caution">
    <text evidence="1">The sequence shown here is derived from an EMBL/GenBank/DDBJ whole genome shotgun (WGS) entry which is preliminary data.</text>
</comment>
<sequence>MAEFPHSTWVDAYHGCGAAVSPRPAGNQVNALDSKQDIMPLTEVLESRFSALTFIIELTRAAWAFHREAHLDQDYVGIRLIKQKGSILHESQYLKVVGQIYRKKRECAKGSSDALERGRVTRATRRAKRNYERCRGLGAKAKSRERDRSGKSFVRLDAD</sequence>
<accession>A0ACB8SE81</accession>
<reference evidence="1" key="1">
    <citation type="submission" date="2021-03" db="EMBL/GenBank/DDBJ databases">
        <authorList>
            <consortium name="DOE Joint Genome Institute"/>
            <person name="Ahrendt S."/>
            <person name="Looney B.P."/>
            <person name="Miyauchi S."/>
            <person name="Morin E."/>
            <person name="Drula E."/>
            <person name="Courty P.E."/>
            <person name="Chicoki N."/>
            <person name="Fauchery L."/>
            <person name="Kohler A."/>
            <person name="Kuo A."/>
            <person name="Labutti K."/>
            <person name="Pangilinan J."/>
            <person name="Lipzen A."/>
            <person name="Riley R."/>
            <person name="Andreopoulos W."/>
            <person name="He G."/>
            <person name="Johnson J."/>
            <person name="Barry K.W."/>
            <person name="Grigoriev I.V."/>
            <person name="Nagy L."/>
            <person name="Hibbett D."/>
            <person name="Henrissat B."/>
            <person name="Matheny P.B."/>
            <person name="Labbe J."/>
            <person name="Martin F."/>
        </authorList>
    </citation>
    <scope>NUCLEOTIDE SEQUENCE</scope>
    <source>
        <strain evidence="1">HHB10654</strain>
    </source>
</reference>